<dbReference type="EMBL" id="BMYZ01000002">
    <property type="protein sequence ID" value="GGY77745.1"/>
    <property type="molecule type" value="Genomic_DNA"/>
</dbReference>
<name>A0ABQ3B3H2_9GAMM</name>
<dbReference type="Pfam" id="PF05433">
    <property type="entry name" value="Rick_17kDa_Anti"/>
    <property type="match status" value="1"/>
</dbReference>
<dbReference type="InterPro" id="IPR008816">
    <property type="entry name" value="Gly_zipper_2TM_dom"/>
</dbReference>
<dbReference type="PROSITE" id="PS51257">
    <property type="entry name" value="PROKAR_LIPOPROTEIN"/>
    <property type="match status" value="1"/>
</dbReference>
<gene>
    <name evidence="5" type="ORF">GCM10011613_22900</name>
</gene>
<protein>
    <recommendedName>
        <fullName evidence="4">Glycine zipper 2TM domain-containing protein</fullName>
    </recommendedName>
</protein>
<evidence type="ECO:0000259" key="4">
    <source>
        <dbReference type="Pfam" id="PF05433"/>
    </source>
</evidence>
<keyword evidence="2" id="KW-0472">Membrane</keyword>
<accession>A0ABQ3B3H2</accession>
<dbReference type="RefSeq" id="WP_189418730.1">
    <property type="nucleotide sequence ID" value="NZ_BMYZ01000002.1"/>
</dbReference>
<dbReference type="InterPro" id="IPR051407">
    <property type="entry name" value="Bact_OM_lipoprot/Surf_antigen"/>
</dbReference>
<reference evidence="6" key="1">
    <citation type="journal article" date="2019" name="Int. J. Syst. Evol. Microbiol.">
        <title>The Global Catalogue of Microorganisms (GCM) 10K type strain sequencing project: providing services to taxonomists for standard genome sequencing and annotation.</title>
        <authorList>
            <consortium name="The Broad Institute Genomics Platform"/>
            <consortium name="The Broad Institute Genome Sequencing Center for Infectious Disease"/>
            <person name="Wu L."/>
            <person name="Ma J."/>
        </authorList>
    </citation>
    <scope>NUCLEOTIDE SEQUENCE [LARGE SCALE GENOMIC DNA]</scope>
    <source>
        <strain evidence="6">KCTC 32239</strain>
    </source>
</reference>
<feature type="chain" id="PRO_5045040825" description="Glycine zipper 2TM domain-containing protein" evidence="3">
    <location>
        <begin position="19"/>
        <end position="150"/>
    </location>
</feature>
<sequence length="150" mass="16163">MKLLTVLICLCSMMTMVACNSYSPREERVRSVHSAPRISSEKYGRVTDIEVMSLESRSSGGGAVLGAVIGGVLGHQVGKGTGRDVATGAGAIGGAIAGNKVEKRNGRDTEIYRVTVKFENGSRQQFDYEDIDDLRVGDRVKVEDGQLERL</sequence>
<proteinExistence type="predicted"/>
<evidence type="ECO:0000256" key="1">
    <source>
        <dbReference type="ARBA" id="ARBA00004370"/>
    </source>
</evidence>
<organism evidence="5 6">
    <name type="scientific">Cellvibrio zantedeschiae</name>
    <dbReference type="NCBI Taxonomy" id="1237077"/>
    <lineage>
        <taxon>Bacteria</taxon>
        <taxon>Pseudomonadati</taxon>
        <taxon>Pseudomonadota</taxon>
        <taxon>Gammaproteobacteria</taxon>
        <taxon>Cellvibrionales</taxon>
        <taxon>Cellvibrionaceae</taxon>
        <taxon>Cellvibrio</taxon>
    </lineage>
</organism>
<evidence type="ECO:0000313" key="6">
    <source>
        <dbReference type="Proteomes" id="UP000619761"/>
    </source>
</evidence>
<dbReference type="Proteomes" id="UP000619761">
    <property type="component" value="Unassembled WGS sequence"/>
</dbReference>
<evidence type="ECO:0000256" key="3">
    <source>
        <dbReference type="SAM" id="SignalP"/>
    </source>
</evidence>
<comment type="subcellular location">
    <subcellularLocation>
        <location evidence="1">Membrane</location>
    </subcellularLocation>
</comment>
<keyword evidence="6" id="KW-1185">Reference proteome</keyword>
<feature type="domain" description="Glycine zipper 2TM" evidence="4">
    <location>
        <begin position="61"/>
        <end position="102"/>
    </location>
</feature>
<dbReference type="PANTHER" id="PTHR35603">
    <property type="match status" value="1"/>
</dbReference>
<comment type="caution">
    <text evidence="5">The sequence shown here is derived from an EMBL/GenBank/DDBJ whole genome shotgun (WGS) entry which is preliminary data.</text>
</comment>
<feature type="signal peptide" evidence="3">
    <location>
        <begin position="1"/>
        <end position="18"/>
    </location>
</feature>
<keyword evidence="3" id="KW-0732">Signal</keyword>
<evidence type="ECO:0000313" key="5">
    <source>
        <dbReference type="EMBL" id="GGY77745.1"/>
    </source>
</evidence>
<dbReference type="PANTHER" id="PTHR35603:SF2">
    <property type="entry name" value="OUTER MEMBRANE LIPOPROTEIN"/>
    <property type="match status" value="1"/>
</dbReference>
<evidence type="ECO:0000256" key="2">
    <source>
        <dbReference type="ARBA" id="ARBA00023136"/>
    </source>
</evidence>